<dbReference type="PANTHER" id="PTHR33365">
    <property type="entry name" value="YALI0B05434P"/>
    <property type="match status" value="1"/>
</dbReference>
<organism evidence="3 4">
    <name type="scientific">Zopfia rhizophila CBS 207.26</name>
    <dbReference type="NCBI Taxonomy" id="1314779"/>
    <lineage>
        <taxon>Eukaryota</taxon>
        <taxon>Fungi</taxon>
        <taxon>Dikarya</taxon>
        <taxon>Ascomycota</taxon>
        <taxon>Pezizomycotina</taxon>
        <taxon>Dothideomycetes</taxon>
        <taxon>Dothideomycetes incertae sedis</taxon>
        <taxon>Zopfiaceae</taxon>
        <taxon>Zopfia</taxon>
    </lineage>
</organism>
<dbReference type="OrthoDB" id="3687641at2759"/>
<keyword evidence="4" id="KW-1185">Reference proteome</keyword>
<dbReference type="InterPro" id="IPR021765">
    <property type="entry name" value="UstYa-like"/>
</dbReference>
<proteinExistence type="inferred from homology"/>
<dbReference type="Pfam" id="PF11807">
    <property type="entry name" value="UstYa"/>
    <property type="match status" value="1"/>
</dbReference>
<feature type="compositionally biased region" description="Basic and acidic residues" evidence="2">
    <location>
        <begin position="156"/>
        <end position="172"/>
    </location>
</feature>
<accession>A0A6A6DN76</accession>
<feature type="region of interest" description="Disordered" evidence="2">
    <location>
        <begin position="153"/>
        <end position="172"/>
    </location>
</feature>
<dbReference type="Proteomes" id="UP000800200">
    <property type="component" value="Unassembled WGS sequence"/>
</dbReference>
<evidence type="ECO:0000313" key="4">
    <source>
        <dbReference type="Proteomes" id="UP000800200"/>
    </source>
</evidence>
<evidence type="ECO:0000313" key="3">
    <source>
        <dbReference type="EMBL" id="KAF2179828.1"/>
    </source>
</evidence>
<dbReference type="EMBL" id="ML994662">
    <property type="protein sequence ID" value="KAF2179828.1"/>
    <property type="molecule type" value="Genomic_DNA"/>
</dbReference>
<comment type="similarity">
    <text evidence="1">Belongs to the ustYa family.</text>
</comment>
<dbReference type="AlphaFoldDB" id="A0A6A6DN76"/>
<name>A0A6A6DN76_9PEZI</name>
<reference evidence="3" key="1">
    <citation type="journal article" date="2020" name="Stud. Mycol.">
        <title>101 Dothideomycetes genomes: a test case for predicting lifestyles and emergence of pathogens.</title>
        <authorList>
            <person name="Haridas S."/>
            <person name="Albert R."/>
            <person name="Binder M."/>
            <person name="Bloem J."/>
            <person name="Labutti K."/>
            <person name="Salamov A."/>
            <person name="Andreopoulos B."/>
            <person name="Baker S."/>
            <person name="Barry K."/>
            <person name="Bills G."/>
            <person name="Bluhm B."/>
            <person name="Cannon C."/>
            <person name="Castanera R."/>
            <person name="Culley D."/>
            <person name="Daum C."/>
            <person name="Ezra D."/>
            <person name="Gonzalez J."/>
            <person name="Henrissat B."/>
            <person name="Kuo A."/>
            <person name="Liang C."/>
            <person name="Lipzen A."/>
            <person name="Lutzoni F."/>
            <person name="Magnuson J."/>
            <person name="Mondo S."/>
            <person name="Nolan M."/>
            <person name="Ohm R."/>
            <person name="Pangilinan J."/>
            <person name="Park H.-J."/>
            <person name="Ramirez L."/>
            <person name="Alfaro M."/>
            <person name="Sun H."/>
            <person name="Tritt A."/>
            <person name="Yoshinaga Y."/>
            <person name="Zwiers L.-H."/>
            <person name="Turgeon B."/>
            <person name="Goodwin S."/>
            <person name="Spatafora J."/>
            <person name="Crous P."/>
            <person name="Grigoriev I."/>
        </authorList>
    </citation>
    <scope>NUCLEOTIDE SEQUENCE</scope>
    <source>
        <strain evidence="3">CBS 207.26</strain>
    </source>
</reference>
<sequence length="172" mass="19519">MIKFSKVFPSEAHDEVWLTLVTPALSRITYEEMAAGDEDPDHLVAVADEKGGYMGSLGVYHELHCLEHYYSNLAHNSSEDIYELDHLGNCLEAIQLSLMCAGNTSLYSFQWPNNNKEARKPKTSTASDRTCVDWSRIEQWTLDRSIGLSPRLKRPKVSEGHAYMDHGNEDRD</sequence>
<protein>
    <submittedName>
        <fullName evidence="3">Uncharacterized protein</fullName>
    </submittedName>
</protein>
<dbReference type="GO" id="GO:0043386">
    <property type="term" value="P:mycotoxin biosynthetic process"/>
    <property type="evidence" value="ECO:0007669"/>
    <property type="project" value="InterPro"/>
</dbReference>
<dbReference type="PANTHER" id="PTHR33365:SF12">
    <property type="entry name" value="TAT PATHWAY SIGNAL SEQUENCE"/>
    <property type="match status" value="1"/>
</dbReference>
<gene>
    <name evidence="3" type="ORF">K469DRAFT_594516</name>
</gene>
<evidence type="ECO:0000256" key="1">
    <source>
        <dbReference type="ARBA" id="ARBA00035112"/>
    </source>
</evidence>
<evidence type="ECO:0000256" key="2">
    <source>
        <dbReference type="SAM" id="MobiDB-lite"/>
    </source>
</evidence>